<evidence type="ECO:0000256" key="3">
    <source>
        <dbReference type="ARBA" id="ARBA00022630"/>
    </source>
</evidence>
<dbReference type="EMBL" id="JBHLUH010000047">
    <property type="protein sequence ID" value="MFC0530499.1"/>
    <property type="molecule type" value="Genomic_DNA"/>
</dbReference>
<dbReference type="InterPro" id="IPR009100">
    <property type="entry name" value="AcylCoA_DH/oxidase_NM_dom_sf"/>
</dbReference>
<dbReference type="SUPFAM" id="SSF56645">
    <property type="entry name" value="Acyl-CoA dehydrogenase NM domain-like"/>
    <property type="match status" value="1"/>
</dbReference>
<reference evidence="10 11" key="1">
    <citation type="submission" date="2024-09" db="EMBL/GenBank/DDBJ databases">
        <authorList>
            <person name="Sun Q."/>
            <person name="Mori K."/>
        </authorList>
    </citation>
    <scope>NUCLEOTIDE SEQUENCE [LARGE SCALE GENOMIC DNA]</scope>
    <source>
        <strain evidence="10 11">TBRC 3947</strain>
    </source>
</reference>
<dbReference type="SUPFAM" id="SSF47203">
    <property type="entry name" value="Acyl-CoA dehydrogenase C-terminal domain-like"/>
    <property type="match status" value="1"/>
</dbReference>
<keyword evidence="11" id="KW-1185">Reference proteome</keyword>
<sequence>MRLTYTDEQRQLRAELSRYFRTHLEGEFADLRWEDHGPRYRAWIRRLGSDGWLGLGWPVEYGGQGRPAMDQFIFYDEAQRAGAPIPMISLNTVGPTLMDYGTAEQKAFFLPAILRGEIDFAIGYTEPEAGTDLASLRTKAVRDGDEYVVNGTKVFTSRGAASDYIWLAARTEAGTRDHRGISVLIVDTSAPGFSAAPIRTLASYDTYITSYEDVRVPRDRLVGAEGEGWRLMQTQLNHERIAMAGFGGLAVRLHEEVVAWAGSTERDGQPVIHISWVQRNLARSHALVEAMHLLNCRMAWEVGRDEVAPADASAVKVFGTETVLEVYRLLMEVVGAESLLADGARGQSPWGALEFAYRRAVINTFGGGTNEVQREIVARAGLGMPRVARRLDRVVRA</sequence>
<organism evidence="10 11">
    <name type="scientific">Phytohabitans kaempferiae</name>
    <dbReference type="NCBI Taxonomy" id="1620943"/>
    <lineage>
        <taxon>Bacteria</taxon>
        <taxon>Bacillati</taxon>
        <taxon>Actinomycetota</taxon>
        <taxon>Actinomycetes</taxon>
        <taxon>Micromonosporales</taxon>
        <taxon>Micromonosporaceae</taxon>
    </lineage>
</organism>
<accession>A0ABV6M7G8</accession>
<dbReference type="Gene3D" id="2.40.110.10">
    <property type="entry name" value="Butyryl-CoA Dehydrogenase, subunit A, domain 2"/>
    <property type="match status" value="1"/>
</dbReference>
<dbReference type="Pfam" id="PF02770">
    <property type="entry name" value="Acyl-CoA_dh_M"/>
    <property type="match status" value="1"/>
</dbReference>
<protein>
    <submittedName>
        <fullName evidence="10">Acyl-CoA dehydrogenase family protein</fullName>
    </submittedName>
</protein>
<dbReference type="InterPro" id="IPR006091">
    <property type="entry name" value="Acyl-CoA_Oxase/DH_mid-dom"/>
</dbReference>
<comment type="caution">
    <text evidence="10">The sequence shown here is derived from an EMBL/GenBank/DDBJ whole genome shotgun (WGS) entry which is preliminary data.</text>
</comment>
<proteinExistence type="inferred from homology"/>
<evidence type="ECO:0000313" key="11">
    <source>
        <dbReference type="Proteomes" id="UP001589867"/>
    </source>
</evidence>
<gene>
    <name evidence="10" type="ORF">ACFFIA_22825</name>
</gene>
<comment type="cofactor">
    <cofactor evidence="1 6">
        <name>FAD</name>
        <dbReference type="ChEBI" id="CHEBI:57692"/>
    </cofactor>
</comment>
<evidence type="ECO:0000259" key="7">
    <source>
        <dbReference type="Pfam" id="PF00441"/>
    </source>
</evidence>
<evidence type="ECO:0000256" key="1">
    <source>
        <dbReference type="ARBA" id="ARBA00001974"/>
    </source>
</evidence>
<dbReference type="InterPro" id="IPR013786">
    <property type="entry name" value="AcylCoA_DH/ox_N"/>
</dbReference>
<dbReference type="InterPro" id="IPR037069">
    <property type="entry name" value="AcylCoA_DH/ox_N_sf"/>
</dbReference>
<keyword evidence="5 6" id="KW-0560">Oxidoreductase</keyword>
<evidence type="ECO:0000256" key="5">
    <source>
        <dbReference type="ARBA" id="ARBA00023002"/>
    </source>
</evidence>
<dbReference type="Proteomes" id="UP001589867">
    <property type="component" value="Unassembled WGS sequence"/>
</dbReference>
<dbReference type="PANTHER" id="PTHR43292:SF3">
    <property type="entry name" value="ACYL-COA DEHYDROGENASE FADE29"/>
    <property type="match status" value="1"/>
</dbReference>
<evidence type="ECO:0000313" key="10">
    <source>
        <dbReference type="EMBL" id="MFC0530499.1"/>
    </source>
</evidence>
<dbReference type="PANTHER" id="PTHR43292">
    <property type="entry name" value="ACYL-COA DEHYDROGENASE"/>
    <property type="match status" value="1"/>
</dbReference>
<dbReference type="Pfam" id="PF02771">
    <property type="entry name" value="Acyl-CoA_dh_N"/>
    <property type="match status" value="1"/>
</dbReference>
<evidence type="ECO:0000259" key="8">
    <source>
        <dbReference type="Pfam" id="PF02770"/>
    </source>
</evidence>
<dbReference type="InterPro" id="IPR046373">
    <property type="entry name" value="Acyl-CoA_Oxase/DH_mid-dom_sf"/>
</dbReference>
<dbReference type="Gene3D" id="1.10.540.10">
    <property type="entry name" value="Acyl-CoA dehydrogenase/oxidase, N-terminal domain"/>
    <property type="match status" value="1"/>
</dbReference>
<feature type="domain" description="Acyl-CoA oxidase/dehydrogenase middle" evidence="8">
    <location>
        <begin position="121"/>
        <end position="209"/>
    </location>
</feature>
<evidence type="ECO:0000256" key="2">
    <source>
        <dbReference type="ARBA" id="ARBA00009347"/>
    </source>
</evidence>
<evidence type="ECO:0000256" key="4">
    <source>
        <dbReference type="ARBA" id="ARBA00022827"/>
    </source>
</evidence>
<dbReference type="RefSeq" id="WP_377253658.1">
    <property type="nucleotide sequence ID" value="NZ_JBHLUH010000047.1"/>
</dbReference>
<name>A0ABV6M7G8_9ACTN</name>
<evidence type="ECO:0000259" key="9">
    <source>
        <dbReference type="Pfam" id="PF02771"/>
    </source>
</evidence>
<comment type="similarity">
    <text evidence="2 6">Belongs to the acyl-CoA dehydrogenase family.</text>
</comment>
<dbReference type="InterPro" id="IPR009075">
    <property type="entry name" value="AcylCo_DH/oxidase_C"/>
</dbReference>
<keyword evidence="3 6" id="KW-0285">Flavoprotein</keyword>
<feature type="domain" description="Acyl-CoA dehydrogenase/oxidase C-terminal" evidence="7">
    <location>
        <begin position="226"/>
        <end position="381"/>
    </location>
</feature>
<dbReference type="Gene3D" id="1.20.140.10">
    <property type="entry name" value="Butyryl-CoA Dehydrogenase, subunit A, domain 3"/>
    <property type="match status" value="1"/>
</dbReference>
<feature type="domain" description="Acyl-CoA dehydrogenase/oxidase N-terminal" evidence="9">
    <location>
        <begin position="6"/>
        <end position="117"/>
    </location>
</feature>
<dbReference type="InterPro" id="IPR036250">
    <property type="entry name" value="AcylCo_DH-like_C"/>
</dbReference>
<evidence type="ECO:0000256" key="6">
    <source>
        <dbReference type="RuleBase" id="RU362125"/>
    </source>
</evidence>
<dbReference type="InterPro" id="IPR052161">
    <property type="entry name" value="Mycobact_Acyl-CoA_DH"/>
</dbReference>
<keyword evidence="4 6" id="KW-0274">FAD</keyword>
<dbReference type="Pfam" id="PF00441">
    <property type="entry name" value="Acyl-CoA_dh_1"/>
    <property type="match status" value="1"/>
</dbReference>